<keyword evidence="7 8" id="KW-0472">Membrane</keyword>
<evidence type="ECO:0000256" key="5">
    <source>
        <dbReference type="ARBA" id="ARBA00022824"/>
    </source>
</evidence>
<feature type="compositionally biased region" description="Low complexity" evidence="9">
    <location>
        <begin position="262"/>
        <end position="281"/>
    </location>
</feature>
<evidence type="ECO:0000313" key="10">
    <source>
        <dbReference type="Proteomes" id="UP001652660"/>
    </source>
</evidence>
<organism evidence="10 11">
    <name type="scientific">Coffea arabica</name>
    <name type="common">Arabian coffee</name>
    <dbReference type="NCBI Taxonomy" id="13443"/>
    <lineage>
        <taxon>Eukaryota</taxon>
        <taxon>Viridiplantae</taxon>
        <taxon>Streptophyta</taxon>
        <taxon>Embryophyta</taxon>
        <taxon>Tracheophyta</taxon>
        <taxon>Spermatophyta</taxon>
        <taxon>Magnoliopsida</taxon>
        <taxon>eudicotyledons</taxon>
        <taxon>Gunneridae</taxon>
        <taxon>Pentapetalae</taxon>
        <taxon>asterids</taxon>
        <taxon>lamiids</taxon>
        <taxon>Gentianales</taxon>
        <taxon>Rubiaceae</taxon>
        <taxon>Ixoroideae</taxon>
        <taxon>Gardenieae complex</taxon>
        <taxon>Bertiereae - Coffeeae clade</taxon>
        <taxon>Coffeeae</taxon>
        <taxon>Coffea</taxon>
    </lineage>
</organism>
<evidence type="ECO:0000256" key="9">
    <source>
        <dbReference type="SAM" id="MobiDB-lite"/>
    </source>
</evidence>
<comment type="function">
    <text evidence="1">May be involved in the degradation process of specific misfolded endoplasmic reticulum (ER) luminal proteins.</text>
</comment>
<feature type="transmembrane region" description="Helical" evidence="8">
    <location>
        <begin position="118"/>
        <end position="139"/>
    </location>
</feature>
<proteinExistence type="inferred from homology"/>
<feature type="transmembrane region" description="Helical" evidence="8">
    <location>
        <begin position="78"/>
        <end position="103"/>
    </location>
</feature>
<comment type="function">
    <text evidence="8">May be involved in the degradation of misfolded endoplasmic reticulum (ER) luminal proteins.</text>
</comment>
<keyword evidence="10" id="KW-1185">Reference proteome</keyword>
<evidence type="ECO:0000256" key="7">
    <source>
        <dbReference type="ARBA" id="ARBA00023136"/>
    </source>
</evidence>
<sequence length="311" mass="34715">MTTICLNILSIQRSHFISAANNNMSSPLQYYRSLPPVAKTYTVVCLMTTVAFHMELYKVSNIALYYSDVFKRFQVWRLITNFFFLGGFSLPFGFRILTILYYGVSLERGAFDKRTADYVWMFVFGAISLLVMAAIPLLWSPFKGPAMVFMIVYVWSRENPNARVNIQGLVEIKGFYLPWVMLGIDTILGNPWMPGIQGIAAGHIYYFCTVLYPLSTGKNYFKTPLWVHKLVAFWGEGYQMNAPVRQDPDAGVAFRGRSYRLGGPSRGSARPPGSSSSTSSAQEGPNGPAQPTGSTADGVAFRGRSHRLGAR</sequence>
<evidence type="ECO:0000256" key="3">
    <source>
        <dbReference type="ARBA" id="ARBA00008917"/>
    </source>
</evidence>
<evidence type="ECO:0000313" key="11">
    <source>
        <dbReference type="RefSeq" id="XP_071934295.1"/>
    </source>
</evidence>
<dbReference type="InterPro" id="IPR007599">
    <property type="entry name" value="DER1"/>
</dbReference>
<dbReference type="SUPFAM" id="SSF144091">
    <property type="entry name" value="Rhomboid-like"/>
    <property type="match status" value="1"/>
</dbReference>
<dbReference type="RefSeq" id="XP_071934295.1">
    <property type="nucleotide sequence ID" value="XM_072078194.1"/>
</dbReference>
<keyword evidence="4 8" id="KW-0812">Transmembrane</keyword>
<evidence type="ECO:0000256" key="8">
    <source>
        <dbReference type="RuleBase" id="RU363059"/>
    </source>
</evidence>
<comment type="caution">
    <text evidence="8">Lacks conserved residue(s) required for the propagation of feature annotation.</text>
</comment>
<dbReference type="InterPro" id="IPR035952">
    <property type="entry name" value="Rhomboid-like_sf"/>
</dbReference>
<protein>
    <recommendedName>
        <fullName evidence="8">Derlin</fullName>
    </recommendedName>
</protein>
<keyword evidence="5 8" id="KW-0256">Endoplasmic reticulum</keyword>
<reference evidence="11" key="1">
    <citation type="submission" date="2025-08" db="UniProtKB">
        <authorList>
            <consortium name="RefSeq"/>
        </authorList>
    </citation>
    <scope>IDENTIFICATION</scope>
    <source>
        <tissue evidence="11">Leaves</tissue>
    </source>
</reference>
<name>A0ABM4WR81_COFAR</name>
<evidence type="ECO:0000256" key="2">
    <source>
        <dbReference type="ARBA" id="ARBA00004477"/>
    </source>
</evidence>
<keyword evidence="6 8" id="KW-1133">Transmembrane helix</keyword>
<dbReference type="Pfam" id="PF04511">
    <property type="entry name" value="DER1"/>
    <property type="match status" value="1"/>
</dbReference>
<feature type="region of interest" description="Disordered" evidence="9">
    <location>
        <begin position="261"/>
        <end position="311"/>
    </location>
</feature>
<gene>
    <name evidence="11" type="primary">LOC140003807</name>
</gene>
<accession>A0ABM4WR81</accession>
<dbReference type="GeneID" id="140003807"/>
<evidence type="ECO:0000256" key="1">
    <source>
        <dbReference type="ARBA" id="ARBA00003292"/>
    </source>
</evidence>
<comment type="similarity">
    <text evidence="3 8">Belongs to the derlin family.</text>
</comment>
<evidence type="ECO:0000256" key="4">
    <source>
        <dbReference type="ARBA" id="ARBA00022692"/>
    </source>
</evidence>
<comment type="subcellular location">
    <subcellularLocation>
        <location evidence="2 8">Endoplasmic reticulum membrane</location>
        <topology evidence="2 8">Multi-pass membrane protein</topology>
    </subcellularLocation>
</comment>
<evidence type="ECO:0000256" key="6">
    <source>
        <dbReference type="ARBA" id="ARBA00022989"/>
    </source>
</evidence>
<dbReference type="Proteomes" id="UP001652660">
    <property type="component" value="Chromosome 2e"/>
</dbReference>
<dbReference type="PANTHER" id="PTHR11009">
    <property type="entry name" value="DER1-LIKE PROTEIN, DERLIN"/>
    <property type="match status" value="1"/>
</dbReference>